<evidence type="ECO:0000256" key="5">
    <source>
        <dbReference type="ARBA" id="ARBA00023012"/>
    </source>
</evidence>
<dbReference type="SMART" id="SM00448">
    <property type="entry name" value="REC"/>
    <property type="match status" value="1"/>
</dbReference>
<organism evidence="14 17">
    <name type="scientific">Coprococcus comes</name>
    <dbReference type="NCBI Taxonomy" id="410072"/>
    <lineage>
        <taxon>Bacteria</taxon>
        <taxon>Bacillati</taxon>
        <taxon>Bacillota</taxon>
        <taxon>Clostridia</taxon>
        <taxon>Lachnospirales</taxon>
        <taxon>Lachnospiraceae</taxon>
        <taxon>Coprococcus</taxon>
    </lineage>
</organism>
<keyword evidence="4 10" id="KW-0597">Phosphoprotein</keyword>
<dbReference type="PROSITE" id="PS01124">
    <property type="entry name" value="HTH_ARAC_FAMILY_2"/>
    <property type="match status" value="1"/>
</dbReference>
<evidence type="ECO:0000313" key="17">
    <source>
        <dbReference type="Proteomes" id="UP001145109"/>
    </source>
</evidence>
<dbReference type="GO" id="GO:0043565">
    <property type="term" value="F:sequence-specific DNA binding"/>
    <property type="evidence" value="ECO:0007669"/>
    <property type="project" value="InterPro"/>
</dbReference>
<dbReference type="GO" id="GO:0005737">
    <property type="term" value="C:cytoplasm"/>
    <property type="evidence" value="ECO:0007669"/>
    <property type="project" value="UniProtKB-SubCell"/>
</dbReference>
<dbReference type="InterPro" id="IPR009057">
    <property type="entry name" value="Homeodomain-like_sf"/>
</dbReference>
<keyword evidence="11" id="KW-0175">Coiled coil</keyword>
<dbReference type="Proteomes" id="UP001145109">
    <property type="component" value="Unassembled WGS sequence"/>
</dbReference>
<dbReference type="InterPro" id="IPR011006">
    <property type="entry name" value="CheY-like_superfamily"/>
</dbReference>
<evidence type="ECO:0000256" key="8">
    <source>
        <dbReference type="ARBA" id="ARBA00023163"/>
    </source>
</evidence>
<evidence type="ECO:0000313" key="14">
    <source>
        <dbReference type="EMBL" id="GLG87802.1"/>
    </source>
</evidence>
<evidence type="ECO:0000313" key="15">
    <source>
        <dbReference type="EMBL" id="NUN85799.1"/>
    </source>
</evidence>
<keyword evidence="8" id="KW-0804">Transcription</keyword>
<evidence type="ECO:0000256" key="9">
    <source>
        <dbReference type="ARBA" id="ARBA00024867"/>
    </source>
</evidence>
<dbReference type="PROSITE" id="PS50110">
    <property type="entry name" value="RESPONSE_REGULATORY"/>
    <property type="match status" value="1"/>
</dbReference>
<dbReference type="EMBL" id="BSCI01000015">
    <property type="protein sequence ID" value="GLG87802.1"/>
    <property type="molecule type" value="Genomic_DNA"/>
</dbReference>
<proteinExistence type="predicted"/>
<dbReference type="SMART" id="SM00342">
    <property type="entry name" value="HTH_ARAC"/>
    <property type="match status" value="1"/>
</dbReference>
<reference evidence="15 16" key="1">
    <citation type="submission" date="2020-04" db="EMBL/GenBank/DDBJ databases">
        <authorList>
            <person name="Pieper L."/>
        </authorList>
    </citation>
    <scope>NUCLEOTIDE SEQUENCE [LARGE SCALE GENOMIC DNA]</scope>
    <source>
        <strain evidence="15 16">F22</strain>
    </source>
</reference>
<dbReference type="Proteomes" id="UP000554488">
    <property type="component" value="Unassembled WGS sequence"/>
</dbReference>
<keyword evidence="7 14" id="KW-0238">DNA-binding</keyword>
<dbReference type="PANTHER" id="PTHR42713:SF3">
    <property type="entry name" value="TRANSCRIPTIONAL REGULATORY PROTEIN HPTR"/>
    <property type="match status" value="1"/>
</dbReference>
<feature type="domain" description="HTH araC/xylS-type" evidence="12">
    <location>
        <begin position="436"/>
        <end position="535"/>
    </location>
</feature>
<feature type="modified residue" description="4-aspartylphosphate" evidence="10">
    <location>
        <position position="55"/>
    </location>
</feature>
<gene>
    <name evidence="14" type="ORF">comes_23480</name>
    <name evidence="15" type="ORF">HUU93_04130</name>
</gene>
<reference evidence="14" key="3">
    <citation type="submission" date="2022-09" db="EMBL/GenBank/DDBJ databases">
        <title>Draft genome sequence of Coprococcus comes strain 31264.</title>
        <authorList>
            <person name="Atsushi H."/>
            <person name="Moriya O."/>
            <person name="Mitsuo S."/>
        </authorList>
    </citation>
    <scope>NUCLEOTIDE SEQUENCE</scope>
    <source>
        <strain evidence="14">JCM 31264</strain>
    </source>
</reference>
<dbReference type="Pfam" id="PF17853">
    <property type="entry name" value="GGDEF_2"/>
    <property type="match status" value="1"/>
</dbReference>
<accession>A0A174CZ88</accession>
<evidence type="ECO:0000256" key="4">
    <source>
        <dbReference type="ARBA" id="ARBA00022553"/>
    </source>
</evidence>
<evidence type="ECO:0000256" key="7">
    <source>
        <dbReference type="ARBA" id="ARBA00023125"/>
    </source>
</evidence>
<comment type="subcellular location">
    <subcellularLocation>
        <location evidence="1">Cytoplasm</location>
    </subcellularLocation>
</comment>
<sequence length="538" mass="62084">MIKVFLVEDEIIIRNGIKNSINWEMHGYDFVGEASDGELALPMILEKKPDILITDIKMPFMDGLELSEQVKKVLPATKIMILSGYNEFDYAKMAIKIGVTDYLLKPISSEKLLDAVNKVAEEIRKEQSEKEQMNQYAREMQENKESEKFQFFNQVFAGSMPFGECLEQGKQLGIEISAEGYCVILFKIIMIDHPMDYNEDIVSATEDIENLSEQTEKLLWFRRGVEGWGFIAQGAVGEELTARAQTFREDLEKVLEKYKNLEYFGGIGSQVGRFSEIKRSYNDANRAFAERFSRSLRQFVSYSEVHQVGVQNDVEMHRLGTMAENRKMLERFLKTGTENEVKSFMDAYFDAIGEQNLQSMMLRQYIVMDTFISVQSLGDSLNIEKEDIERELGDVQEVSQYVQELEATRKYLENIVRRMIRLREQASGRRYSEIIEKARDYIGQNYMSENISLNLVASSVNISPSYFSSLFSQEVGSTFVEYLTGVRMEKAKELLMCSDKRTSDIGYEVGYKDSHYFSYIFKKTQGCSPKEFRSRGRG</sequence>
<evidence type="ECO:0000256" key="3">
    <source>
        <dbReference type="ARBA" id="ARBA00022490"/>
    </source>
</evidence>
<dbReference type="InterPro" id="IPR001789">
    <property type="entry name" value="Sig_transdc_resp-reg_receiver"/>
</dbReference>
<evidence type="ECO:0000256" key="2">
    <source>
        <dbReference type="ARBA" id="ARBA00018672"/>
    </source>
</evidence>
<dbReference type="GO" id="GO:0003700">
    <property type="term" value="F:DNA-binding transcription factor activity"/>
    <property type="evidence" value="ECO:0007669"/>
    <property type="project" value="InterPro"/>
</dbReference>
<feature type="coiled-coil region" evidence="11">
    <location>
        <begin position="109"/>
        <end position="146"/>
    </location>
</feature>
<reference evidence="15 16" key="2">
    <citation type="submission" date="2020-07" db="EMBL/GenBank/DDBJ databases">
        <title>Bacterial metabolism rescues the inhibition of intestinal drug absorption by food and drug additives.</title>
        <authorList>
            <person name="Zou L."/>
            <person name="Spanogiannopoulos P."/>
            <person name="Chien H.-C."/>
            <person name="Pieper L.M."/>
            <person name="Cai W."/>
            <person name="Khuri N."/>
            <person name="Pottel J."/>
            <person name="Vora B."/>
            <person name="Ni Z."/>
            <person name="Tsakalozou E."/>
            <person name="Zhang W."/>
            <person name="Shoichet B.K."/>
            <person name="Giacomini K.M."/>
            <person name="Turnbaugh P.J."/>
        </authorList>
    </citation>
    <scope>NUCLEOTIDE SEQUENCE [LARGE SCALE GENOMIC DNA]</scope>
    <source>
        <strain evidence="15 16">F22</strain>
    </source>
</reference>
<evidence type="ECO:0000259" key="12">
    <source>
        <dbReference type="PROSITE" id="PS01124"/>
    </source>
</evidence>
<name>A0A174CZ88_9FIRM</name>
<evidence type="ECO:0000259" key="13">
    <source>
        <dbReference type="PROSITE" id="PS50110"/>
    </source>
</evidence>
<dbReference type="SUPFAM" id="SSF46689">
    <property type="entry name" value="Homeodomain-like"/>
    <property type="match status" value="2"/>
</dbReference>
<evidence type="ECO:0000256" key="11">
    <source>
        <dbReference type="SAM" id="Coils"/>
    </source>
</evidence>
<dbReference type="Gene3D" id="3.40.50.2300">
    <property type="match status" value="1"/>
</dbReference>
<dbReference type="InterPro" id="IPR041522">
    <property type="entry name" value="CdaR_GGDEF"/>
</dbReference>
<keyword evidence="3" id="KW-0963">Cytoplasm</keyword>
<evidence type="ECO:0000256" key="10">
    <source>
        <dbReference type="PROSITE-ProRule" id="PRU00169"/>
    </source>
</evidence>
<evidence type="ECO:0000256" key="6">
    <source>
        <dbReference type="ARBA" id="ARBA00023015"/>
    </source>
</evidence>
<dbReference type="AlphaFoldDB" id="A0A174CZ88"/>
<evidence type="ECO:0000313" key="16">
    <source>
        <dbReference type="Proteomes" id="UP000554488"/>
    </source>
</evidence>
<comment type="function">
    <text evidence="9">May play the central regulatory role in sporulation. It may be an element of the effector pathway responsible for the activation of sporulation genes in response to nutritional stress. Spo0A may act in concert with spo0H (a sigma factor) to control the expression of some genes that are critical to the sporulation process.</text>
</comment>
<reference evidence="14" key="4">
    <citation type="submission" date="2022-11" db="EMBL/GenBank/DDBJ databases">
        <title>Draft genome sequence of Coprococcus comes strain 31264.</title>
        <authorList>
            <person name="Hisatomi A."/>
            <person name="Ohkuma M."/>
            <person name="Sakamoto M."/>
        </authorList>
    </citation>
    <scope>NUCLEOTIDE SEQUENCE</scope>
    <source>
        <strain evidence="14">JCM 31264</strain>
    </source>
</reference>
<dbReference type="Pfam" id="PF00072">
    <property type="entry name" value="Response_reg"/>
    <property type="match status" value="1"/>
</dbReference>
<dbReference type="SUPFAM" id="SSF52172">
    <property type="entry name" value="CheY-like"/>
    <property type="match status" value="1"/>
</dbReference>
<keyword evidence="5" id="KW-0902">Two-component regulatory system</keyword>
<dbReference type="OrthoDB" id="9794370at2"/>
<dbReference type="Pfam" id="PF12833">
    <property type="entry name" value="HTH_18"/>
    <property type="match status" value="1"/>
</dbReference>
<dbReference type="InterPro" id="IPR018060">
    <property type="entry name" value="HTH_AraC"/>
</dbReference>
<dbReference type="EMBL" id="JABWDC010000010">
    <property type="protein sequence ID" value="NUN85799.1"/>
    <property type="molecule type" value="Genomic_DNA"/>
</dbReference>
<dbReference type="PANTHER" id="PTHR42713">
    <property type="entry name" value="HISTIDINE KINASE-RELATED"/>
    <property type="match status" value="1"/>
</dbReference>
<feature type="domain" description="Response regulatory" evidence="13">
    <location>
        <begin position="3"/>
        <end position="120"/>
    </location>
</feature>
<keyword evidence="6" id="KW-0805">Transcription regulation</keyword>
<dbReference type="RefSeq" id="WP_055248948.1">
    <property type="nucleotide sequence ID" value="NZ_BSCI01000015.1"/>
</dbReference>
<dbReference type="GO" id="GO:0000160">
    <property type="term" value="P:phosphorelay signal transduction system"/>
    <property type="evidence" value="ECO:0007669"/>
    <property type="project" value="UniProtKB-KW"/>
</dbReference>
<protein>
    <recommendedName>
        <fullName evidence="2">Stage 0 sporulation protein A homolog</fullName>
    </recommendedName>
</protein>
<dbReference type="Gene3D" id="1.10.10.60">
    <property type="entry name" value="Homeodomain-like"/>
    <property type="match status" value="2"/>
</dbReference>
<dbReference type="InterPro" id="IPR051552">
    <property type="entry name" value="HptR"/>
</dbReference>
<dbReference type="CDD" id="cd17536">
    <property type="entry name" value="REC_YesN-like"/>
    <property type="match status" value="1"/>
</dbReference>
<comment type="caution">
    <text evidence="14">The sequence shown here is derived from an EMBL/GenBank/DDBJ whole genome shotgun (WGS) entry which is preliminary data.</text>
</comment>
<evidence type="ECO:0000256" key="1">
    <source>
        <dbReference type="ARBA" id="ARBA00004496"/>
    </source>
</evidence>